<dbReference type="CDD" id="cd09582">
    <property type="entry name" value="SAM_Scm-like-3MBT3_4"/>
    <property type="match status" value="1"/>
</dbReference>
<dbReference type="SUPFAM" id="SSF47769">
    <property type="entry name" value="SAM/Pointed domain"/>
    <property type="match status" value="1"/>
</dbReference>
<feature type="region of interest" description="Disordered" evidence="14">
    <location>
        <begin position="937"/>
        <end position="975"/>
    </location>
</feature>
<evidence type="ECO:0000256" key="2">
    <source>
        <dbReference type="ARBA" id="ARBA00022491"/>
    </source>
</evidence>
<feature type="compositionally biased region" description="Basic and acidic residues" evidence="14">
    <location>
        <begin position="386"/>
        <end position="402"/>
    </location>
</feature>
<dbReference type="InterPro" id="IPR050548">
    <property type="entry name" value="PcG_chromatin_remod_factors"/>
</dbReference>
<feature type="compositionally biased region" description="Basic and acidic residues" evidence="14">
    <location>
        <begin position="953"/>
        <end position="975"/>
    </location>
</feature>
<organism evidence="16 17">
    <name type="scientific">Batillaria attramentaria</name>
    <dbReference type="NCBI Taxonomy" id="370345"/>
    <lineage>
        <taxon>Eukaryota</taxon>
        <taxon>Metazoa</taxon>
        <taxon>Spiralia</taxon>
        <taxon>Lophotrochozoa</taxon>
        <taxon>Mollusca</taxon>
        <taxon>Gastropoda</taxon>
        <taxon>Caenogastropoda</taxon>
        <taxon>Sorbeoconcha</taxon>
        <taxon>Cerithioidea</taxon>
        <taxon>Batillariidae</taxon>
        <taxon>Batillaria</taxon>
    </lineage>
</organism>
<keyword evidence="5" id="KW-0863">Zinc-finger</keyword>
<dbReference type="InterPro" id="IPR004092">
    <property type="entry name" value="Mbt"/>
</dbReference>
<gene>
    <name evidence="16" type="ORF">BaRGS_00012914</name>
</gene>
<dbReference type="PROSITE" id="PS50105">
    <property type="entry name" value="SAM_DOMAIN"/>
    <property type="match status" value="1"/>
</dbReference>
<keyword evidence="4" id="KW-0677">Repeat</keyword>
<dbReference type="FunFam" id="2.30.30.140:FF:000007">
    <property type="entry name" value="Lethal(3)malignant brain tumor-like protein 1"/>
    <property type="match status" value="1"/>
</dbReference>
<keyword evidence="8" id="KW-0805">Transcription regulation</keyword>
<feature type="domain" description="SAM" evidence="15">
    <location>
        <begin position="1026"/>
        <end position="1090"/>
    </location>
</feature>
<evidence type="ECO:0000256" key="11">
    <source>
        <dbReference type="ARBA" id="ARBA00068102"/>
    </source>
</evidence>
<dbReference type="SUPFAM" id="SSF63748">
    <property type="entry name" value="Tudor/PWWP/MBT"/>
    <property type="match status" value="3"/>
</dbReference>
<evidence type="ECO:0000256" key="13">
    <source>
        <dbReference type="PROSITE-ProRule" id="PRU00459"/>
    </source>
</evidence>
<dbReference type="SMART" id="SM00561">
    <property type="entry name" value="MBT"/>
    <property type="match status" value="3"/>
</dbReference>
<evidence type="ECO:0000313" key="17">
    <source>
        <dbReference type="Proteomes" id="UP001519460"/>
    </source>
</evidence>
<dbReference type="FunFam" id="4.10.320.30:FF:000001">
    <property type="entry name" value="Myelin transcription factor 1-like, a"/>
    <property type="match status" value="1"/>
</dbReference>
<dbReference type="Gene3D" id="1.10.150.50">
    <property type="entry name" value="Transcription Factor, Ets-1"/>
    <property type="match status" value="1"/>
</dbReference>
<keyword evidence="2" id="KW-0678">Repressor</keyword>
<dbReference type="InterPro" id="IPR036060">
    <property type="entry name" value="Znf_C2H2C_sf"/>
</dbReference>
<evidence type="ECO:0000256" key="8">
    <source>
        <dbReference type="ARBA" id="ARBA00023015"/>
    </source>
</evidence>
<dbReference type="CDD" id="cd20102">
    <property type="entry name" value="MBT_L3MBTL1-like_rpt2"/>
    <property type="match status" value="1"/>
</dbReference>
<dbReference type="Gene3D" id="4.10.320.30">
    <property type="match status" value="2"/>
</dbReference>
<keyword evidence="3" id="KW-0479">Metal-binding</keyword>
<dbReference type="Proteomes" id="UP001519460">
    <property type="component" value="Unassembled WGS sequence"/>
</dbReference>
<evidence type="ECO:0000256" key="12">
    <source>
        <dbReference type="ARBA" id="ARBA00079425"/>
    </source>
</evidence>
<evidence type="ECO:0000256" key="1">
    <source>
        <dbReference type="ARBA" id="ARBA00004123"/>
    </source>
</evidence>
<evidence type="ECO:0000256" key="6">
    <source>
        <dbReference type="ARBA" id="ARBA00022833"/>
    </source>
</evidence>
<dbReference type="CDD" id="cd20101">
    <property type="entry name" value="MBT_L3MBTL1-like_rpt1"/>
    <property type="match status" value="1"/>
</dbReference>
<feature type="repeat" description="MBT" evidence="13">
    <location>
        <begin position="724"/>
        <end position="819"/>
    </location>
</feature>
<sequence length="1093" mass="119403">MADFNIQEVASHDVRNGGFGTEMALSSTTAGQEIRQSMLPLPPLSTAKIATHRKPFARTASPVSATPTSSAPVPVTTFSPAMMGSTQVTQSHTQLKVPNPTPVQLRPQTSGGQNLTVPTSISTLRTIQPGSIPPTSVFSPNIQFQAMAPIRSAPVSIATSSQQQGQPQQMSMRTTIPLLMHRPLFTSRPQLITAQPTRLAPRPLGTQVSPRQLGTQVALQVAGQQQVTAAAIMPMYRPNQASKGVSGTSASGIPVSSIPPQAQQAQQFVNQVVAAASVGGPSGMIHISSRPNAPGGKVLERPSKGPEPRFISNMTANRLIRPAGITITNFAQLGGEPQVKMPGVTQLSVSTGKEDATASDVNEAPSQVAGSQSQQEDQSQNGGAGGEKKEDQAEAKKSEGNKDGGNQQGDFDAMKFMDWSDGIGSLPGSNLKFKVNEFGLMEMVADETPEPVMVDSAVGVNTTDPGMISSQAAHIADSPSTLVKREDDPIQKCENCGKFGYLNRKSRGFDWQVYLDEEKAVGAPARLFKDPFPAQRNGFKVGMRLEGIDPKHQSLFCVMCVAEVQGHRLRLHFDGFSECYDFWTNADSPFIFPVGWCEKNSKPLQPPKHVPAESFNWSNYLRTTKSVAAPKNLFVNQPATTVTPSAFRVGMKLEAVDRKNTVLICVATVADTLGDKVLVHFDGWEDAYDYWCDITSPYIHPVGWCQENARLLSPPCDWKDVEGFTWEDYLAQTKSQAVPARAFKPRPPIGFEPGMRVEVVDRRNPILVRVATIKEVREHQVLIHFDGWPEMYDYWLDDDSPDIKPPHWCARTGHALQPPFVDEELVAGSCPTPGCNGVGHIKGAKYVGHHSAFGCPYSTLNMNKESTLQDRLGSTRIEEGPAAPLFQRMKSETGEIRKCPTPGCDSSGHITGKFTSHHRLSGCPLYEKNILKMKAELAGRSPGRPGRGRKRKNFDIDSRRSREQNGQHGDGRRVDPTALLHEGIHQSVFMSVVPPTPSQEQPPYWEHHAKLLPGVDHLGGNEVKRWSIEQVASFVSTLPGCRDYEKVFREQQIDGEAFLLLNQADIVRIMSIKLGPALKIFNSILMFKQSCDT</sequence>
<comment type="caution">
    <text evidence="16">The sequence shown here is derived from an EMBL/GenBank/DDBJ whole genome shotgun (WGS) entry which is preliminary data.</text>
</comment>
<evidence type="ECO:0000256" key="7">
    <source>
        <dbReference type="ARBA" id="ARBA00022853"/>
    </source>
</evidence>
<dbReference type="Pfam" id="PF00536">
    <property type="entry name" value="SAM_1"/>
    <property type="match status" value="1"/>
</dbReference>
<dbReference type="SMART" id="SM00454">
    <property type="entry name" value="SAM"/>
    <property type="match status" value="1"/>
</dbReference>
<feature type="compositionally biased region" description="Basic and acidic residues" evidence="14">
    <location>
        <begin position="298"/>
        <end position="307"/>
    </location>
</feature>
<dbReference type="SUPFAM" id="SSF103637">
    <property type="entry name" value="CCHHC domain"/>
    <property type="match status" value="2"/>
</dbReference>
<dbReference type="Pfam" id="PF02820">
    <property type="entry name" value="MBT"/>
    <property type="match status" value="3"/>
</dbReference>
<evidence type="ECO:0000256" key="3">
    <source>
        <dbReference type="ARBA" id="ARBA00022723"/>
    </source>
</evidence>
<dbReference type="PROSITE" id="PS51802">
    <property type="entry name" value="ZF_CCHHC"/>
    <property type="match status" value="2"/>
</dbReference>
<dbReference type="InterPro" id="IPR002515">
    <property type="entry name" value="Znf_C2H2C"/>
</dbReference>
<name>A0ABD0L9W5_9CAEN</name>
<evidence type="ECO:0000259" key="15">
    <source>
        <dbReference type="PROSITE" id="PS50105"/>
    </source>
</evidence>
<evidence type="ECO:0000313" key="16">
    <source>
        <dbReference type="EMBL" id="KAK7495924.1"/>
    </source>
</evidence>
<feature type="repeat" description="MBT" evidence="13">
    <location>
        <begin position="615"/>
        <end position="715"/>
    </location>
</feature>
<dbReference type="PANTHER" id="PTHR12247">
    <property type="entry name" value="POLYCOMB GROUP PROTEIN"/>
    <property type="match status" value="1"/>
</dbReference>
<evidence type="ECO:0000256" key="9">
    <source>
        <dbReference type="ARBA" id="ARBA00023163"/>
    </source>
</evidence>
<dbReference type="GO" id="GO:0005634">
    <property type="term" value="C:nucleus"/>
    <property type="evidence" value="ECO:0007669"/>
    <property type="project" value="UniProtKB-SubCell"/>
</dbReference>
<dbReference type="GO" id="GO:0008270">
    <property type="term" value="F:zinc ion binding"/>
    <property type="evidence" value="ECO:0007669"/>
    <property type="project" value="UniProtKB-KW"/>
</dbReference>
<dbReference type="PROSITE" id="PS51079">
    <property type="entry name" value="MBT"/>
    <property type="match status" value="3"/>
</dbReference>
<evidence type="ECO:0000256" key="4">
    <source>
        <dbReference type="ARBA" id="ARBA00022737"/>
    </source>
</evidence>
<keyword evidence="9" id="KW-0804">Transcription</keyword>
<keyword evidence="6" id="KW-0862">Zinc</keyword>
<dbReference type="GO" id="GO:0060255">
    <property type="term" value="P:regulation of macromolecule metabolic process"/>
    <property type="evidence" value="ECO:0007669"/>
    <property type="project" value="UniProtKB-ARBA"/>
</dbReference>
<keyword evidence="10" id="KW-0539">Nucleus</keyword>
<comment type="subcellular location">
    <subcellularLocation>
        <location evidence="1">Nucleus</location>
    </subcellularLocation>
</comment>
<dbReference type="EMBL" id="JACVVK020000071">
    <property type="protein sequence ID" value="KAK7495924.1"/>
    <property type="molecule type" value="Genomic_DNA"/>
</dbReference>
<dbReference type="GO" id="GO:0006325">
    <property type="term" value="P:chromatin organization"/>
    <property type="evidence" value="ECO:0007669"/>
    <property type="project" value="UniProtKB-KW"/>
</dbReference>
<feature type="repeat" description="MBT" evidence="13">
    <location>
        <begin position="509"/>
        <end position="607"/>
    </location>
</feature>
<proteinExistence type="predicted"/>
<keyword evidence="17" id="KW-1185">Reference proteome</keyword>
<dbReference type="InterPro" id="IPR013761">
    <property type="entry name" value="SAM/pointed_sf"/>
</dbReference>
<keyword evidence="7" id="KW-0156">Chromatin regulator</keyword>
<protein>
    <recommendedName>
        <fullName evidence="11">Lethal(3)malignant brain tumor-like protein 1</fullName>
    </recommendedName>
    <alternativeName>
        <fullName evidence="12">L(3)mbt protein homolog</fullName>
    </alternativeName>
</protein>
<dbReference type="PANTHER" id="PTHR12247:SF131">
    <property type="entry name" value="LD05287P"/>
    <property type="match status" value="1"/>
</dbReference>
<dbReference type="GO" id="GO:0080090">
    <property type="term" value="P:regulation of primary metabolic process"/>
    <property type="evidence" value="ECO:0007669"/>
    <property type="project" value="UniProtKB-ARBA"/>
</dbReference>
<feature type="region of interest" description="Disordered" evidence="14">
    <location>
        <begin position="288"/>
        <end position="309"/>
    </location>
</feature>
<dbReference type="AlphaFoldDB" id="A0ABD0L9W5"/>
<reference evidence="16 17" key="1">
    <citation type="journal article" date="2023" name="Sci. Data">
        <title>Genome assembly of the Korean intertidal mud-creeper Batillaria attramentaria.</title>
        <authorList>
            <person name="Patra A.K."/>
            <person name="Ho P.T."/>
            <person name="Jun S."/>
            <person name="Lee S.J."/>
            <person name="Kim Y."/>
            <person name="Won Y.J."/>
        </authorList>
    </citation>
    <scope>NUCLEOTIDE SEQUENCE [LARGE SCALE GENOMIC DNA]</scope>
    <source>
        <strain evidence="16">Wonlab-2016</strain>
    </source>
</reference>
<dbReference type="CDD" id="cd20103">
    <property type="entry name" value="MBT_L3MBTL1-like_rpt3"/>
    <property type="match status" value="1"/>
</dbReference>
<feature type="compositionally biased region" description="Polar residues" evidence="14">
    <location>
        <begin position="364"/>
        <end position="381"/>
    </location>
</feature>
<evidence type="ECO:0000256" key="10">
    <source>
        <dbReference type="ARBA" id="ARBA00023242"/>
    </source>
</evidence>
<dbReference type="Pfam" id="PF01530">
    <property type="entry name" value="zf-C2HC"/>
    <property type="match status" value="2"/>
</dbReference>
<evidence type="ECO:0000256" key="5">
    <source>
        <dbReference type="ARBA" id="ARBA00022771"/>
    </source>
</evidence>
<feature type="region of interest" description="Disordered" evidence="14">
    <location>
        <begin position="346"/>
        <end position="412"/>
    </location>
</feature>
<accession>A0ABD0L9W5</accession>
<dbReference type="Gene3D" id="2.30.30.140">
    <property type="match status" value="3"/>
</dbReference>
<evidence type="ECO:0000256" key="14">
    <source>
        <dbReference type="SAM" id="MobiDB-lite"/>
    </source>
</evidence>
<dbReference type="InterPro" id="IPR001660">
    <property type="entry name" value="SAM"/>
</dbReference>